<evidence type="ECO:0000313" key="2">
    <source>
        <dbReference type="EMBL" id="GAB54842.1"/>
    </source>
</evidence>
<evidence type="ECO:0000256" key="1">
    <source>
        <dbReference type="SAM" id="Phobius"/>
    </source>
</evidence>
<protein>
    <submittedName>
        <fullName evidence="2">Uncharacterized protein</fullName>
    </submittedName>
</protein>
<accession>H5T965</accession>
<proteinExistence type="predicted"/>
<organism evidence="2 3">
    <name type="scientific">Glaciecola punicea ACAM 611</name>
    <dbReference type="NCBI Taxonomy" id="1121923"/>
    <lineage>
        <taxon>Bacteria</taxon>
        <taxon>Pseudomonadati</taxon>
        <taxon>Pseudomonadota</taxon>
        <taxon>Gammaproteobacteria</taxon>
        <taxon>Alteromonadales</taxon>
        <taxon>Alteromonadaceae</taxon>
        <taxon>Glaciecola</taxon>
    </lineage>
</organism>
<keyword evidence="1" id="KW-0812">Transmembrane</keyword>
<dbReference type="Proteomes" id="UP000053586">
    <property type="component" value="Unassembled WGS sequence"/>
</dbReference>
<keyword evidence="1" id="KW-1133">Transmembrane helix</keyword>
<reference evidence="2 3" key="2">
    <citation type="journal article" date="2017" name="Antonie Van Leeuwenhoek">
        <title>Rhizobium rhizosphaerae sp. nov., a novel species isolated from rice rhizosphere.</title>
        <authorList>
            <person name="Zhao J.J."/>
            <person name="Zhang J."/>
            <person name="Zhang R.J."/>
            <person name="Zhang C.W."/>
            <person name="Yin H.Q."/>
            <person name="Zhang X.X."/>
        </authorList>
    </citation>
    <scope>NUCLEOTIDE SEQUENCE [LARGE SCALE GENOMIC DNA]</scope>
    <source>
        <strain evidence="2 3">ACAM 611</strain>
    </source>
</reference>
<gene>
    <name evidence="2" type="ORF">GPUN_0703</name>
</gene>
<dbReference type="EMBL" id="BAET01000007">
    <property type="protein sequence ID" value="GAB54842.1"/>
    <property type="molecule type" value="Genomic_DNA"/>
</dbReference>
<name>H5T965_9ALTE</name>
<sequence length="61" mass="6612">MNISYSPIYARLSILGAALVLLFSAQGMERAAIIQVAFQLIALGLFLISFSKTANSWVAYS</sequence>
<feature type="transmembrane region" description="Helical" evidence="1">
    <location>
        <begin position="37"/>
        <end position="60"/>
    </location>
</feature>
<keyword evidence="3" id="KW-1185">Reference proteome</keyword>
<evidence type="ECO:0000313" key="3">
    <source>
        <dbReference type="Proteomes" id="UP000053586"/>
    </source>
</evidence>
<reference evidence="2 3" key="1">
    <citation type="journal article" date="2012" name="J. Bacteriol.">
        <title>Genome sequence of proteorhodopsin-containing sea ice bacterium Glaciecola punicea ACAM 611T.</title>
        <authorList>
            <person name="Qin Q.-L."/>
            <person name="Xie B.-B."/>
            <person name="Shu Y.-L."/>
            <person name="Rong J.-C."/>
            <person name="Zhao D.-L."/>
            <person name="Zhang X.-Y."/>
            <person name="Chen X.-L."/>
            <person name="Zhou B.-C."/>
            <person name="Zhanga Y.-Z."/>
        </authorList>
    </citation>
    <scope>NUCLEOTIDE SEQUENCE [LARGE SCALE GENOMIC DNA]</scope>
    <source>
        <strain evidence="2 3">ACAM 611</strain>
    </source>
</reference>
<dbReference type="AlphaFoldDB" id="H5T965"/>
<keyword evidence="1" id="KW-0472">Membrane</keyword>
<comment type="caution">
    <text evidence="2">The sequence shown here is derived from an EMBL/GenBank/DDBJ whole genome shotgun (WGS) entry which is preliminary data.</text>
</comment>